<dbReference type="PANTHER" id="PTHR21137">
    <property type="entry name" value="ODORANT RECEPTOR"/>
    <property type="match status" value="1"/>
</dbReference>
<proteinExistence type="inferred from homology"/>
<dbReference type="EMBL" id="AAZO01007323">
    <property type="status" value="NOT_ANNOTATED_CDS"/>
    <property type="molecule type" value="Genomic_DNA"/>
</dbReference>
<evidence type="ECO:0000256" key="5">
    <source>
        <dbReference type="ARBA" id="ARBA00022725"/>
    </source>
</evidence>
<reference evidence="11" key="1">
    <citation type="submission" date="2007-04" db="EMBL/GenBank/DDBJ databases">
        <title>Annotation of Pediculus humanus corporis strain USDA.</title>
        <authorList>
            <person name="Kirkness E."/>
            <person name="Hannick L."/>
            <person name="Hass B."/>
            <person name="Bruggner R."/>
            <person name="Lawson D."/>
            <person name="Bidwell S."/>
            <person name="Joardar V."/>
            <person name="Caler E."/>
            <person name="Walenz B."/>
            <person name="Inman J."/>
            <person name="Schobel S."/>
            <person name="Galinsky K."/>
            <person name="Amedeo P."/>
            <person name="Strausberg R."/>
        </authorList>
    </citation>
    <scope>NUCLEOTIDE SEQUENCE</scope>
    <source>
        <strain evidence="11">USDA</strain>
    </source>
</reference>
<evidence type="ECO:0000256" key="8">
    <source>
        <dbReference type="ARBA" id="ARBA00023170"/>
    </source>
</evidence>
<keyword evidence="9 10" id="KW-0807">Transducer</keyword>
<organism>
    <name type="scientific">Pediculus humanus subsp. corporis</name>
    <name type="common">Body louse</name>
    <dbReference type="NCBI Taxonomy" id="121224"/>
    <lineage>
        <taxon>Eukaryota</taxon>
        <taxon>Metazoa</taxon>
        <taxon>Ecdysozoa</taxon>
        <taxon>Arthropoda</taxon>
        <taxon>Hexapoda</taxon>
        <taxon>Insecta</taxon>
        <taxon>Pterygota</taxon>
        <taxon>Neoptera</taxon>
        <taxon>Paraneoptera</taxon>
        <taxon>Psocodea</taxon>
        <taxon>Troctomorpha</taxon>
        <taxon>Phthiraptera</taxon>
        <taxon>Anoplura</taxon>
        <taxon>Pediculidae</taxon>
        <taxon>Pediculus</taxon>
    </lineage>
</organism>
<name>E0W326_PEDHC</name>
<evidence type="ECO:0000256" key="10">
    <source>
        <dbReference type="RuleBase" id="RU351113"/>
    </source>
</evidence>
<evidence type="ECO:0000256" key="1">
    <source>
        <dbReference type="ARBA" id="ARBA00004651"/>
    </source>
</evidence>
<dbReference type="CTD" id="8236911"/>
<keyword evidence="6 10" id="KW-1133">Transmembrane helix</keyword>
<feature type="transmembrane region" description="Helical" evidence="10">
    <location>
        <begin position="70"/>
        <end position="90"/>
    </location>
</feature>
<dbReference type="OMA" id="TMVIMFP"/>
<keyword evidence="7 10" id="KW-0472">Membrane</keyword>
<evidence type="ECO:0000256" key="6">
    <source>
        <dbReference type="ARBA" id="ARBA00022989"/>
    </source>
</evidence>
<dbReference type="RefSeq" id="XP_002432770.1">
    <property type="nucleotide sequence ID" value="XM_002432725.1"/>
</dbReference>
<dbReference type="GO" id="GO:0005886">
    <property type="term" value="C:plasma membrane"/>
    <property type="evidence" value="ECO:0007669"/>
    <property type="project" value="UniProtKB-SubCell"/>
</dbReference>
<evidence type="ECO:0000256" key="3">
    <source>
        <dbReference type="ARBA" id="ARBA00022606"/>
    </source>
</evidence>
<dbReference type="OrthoDB" id="8185860at2759"/>
<evidence type="ECO:0000256" key="4">
    <source>
        <dbReference type="ARBA" id="ARBA00022692"/>
    </source>
</evidence>
<keyword evidence="8 10" id="KW-0675">Receptor</keyword>
<dbReference type="EnsemblMetazoa" id="PHUM600520-RA">
    <property type="protein sequence ID" value="PHUM600520-PA"/>
    <property type="gene ID" value="PHUM600520"/>
</dbReference>
<dbReference type="GO" id="GO:0007165">
    <property type="term" value="P:signal transduction"/>
    <property type="evidence" value="ECO:0007669"/>
    <property type="project" value="UniProtKB-KW"/>
</dbReference>
<keyword evidence="3 10" id="KW-0716">Sensory transduction</keyword>
<protein>
    <recommendedName>
        <fullName evidence="10">Odorant receptor</fullName>
    </recommendedName>
</protein>
<keyword evidence="13" id="KW-1185">Reference proteome</keyword>
<evidence type="ECO:0000256" key="7">
    <source>
        <dbReference type="ARBA" id="ARBA00023136"/>
    </source>
</evidence>
<reference evidence="11" key="2">
    <citation type="submission" date="2007-04" db="EMBL/GenBank/DDBJ databases">
        <title>The genome of the human body louse.</title>
        <authorList>
            <consortium name="The Human Body Louse Genome Consortium"/>
            <person name="Kirkness E."/>
            <person name="Walenz B."/>
            <person name="Hass B."/>
            <person name="Bruggner R."/>
            <person name="Strausberg R."/>
        </authorList>
    </citation>
    <scope>NUCLEOTIDE SEQUENCE</scope>
    <source>
        <strain evidence="11">USDA</strain>
    </source>
</reference>
<evidence type="ECO:0000256" key="9">
    <source>
        <dbReference type="ARBA" id="ARBA00023224"/>
    </source>
</evidence>
<feature type="transmembrane region" description="Helical" evidence="10">
    <location>
        <begin position="110"/>
        <end position="132"/>
    </location>
</feature>
<comment type="caution">
    <text evidence="10">Lacks conserved residue(s) required for the propagation of feature annotation.</text>
</comment>
<keyword evidence="2" id="KW-1003">Cell membrane</keyword>
<reference evidence="12" key="3">
    <citation type="submission" date="2021-02" db="UniProtKB">
        <authorList>
            <consortium name="EnsemblMetazoa"/>
        </authorList>
    </citation>
    <scope>IDENTIFICATION</scope>
    <source>
        <strain evidence="12">USDA</strain>
    </source>
</reference>
<dbReference type="Pfam" id="PF02949">
    <property type="entry name" value="7tm_6"/>
    <property type="match status" value="2"/>
</dbReference>
<comment type="similarity">
    <text evidence="10">Belongs to the insect chemoreceptor superfamily. Heteromeric odorant receptor channel (TC 1.A.69) family.</text>
</comment>
<gene>
    <name evidence="12" type="primary">8236911</name>
    <name evidence="11" type="ORF">Phum_PHUM600520</name>
</gene>
<dbReference type="EMBL" id="AAZO01007324">
    <property type="status" value="NOT_ANNOTATED_CDS"/>
    <property type="molecule type" value="Genomic_DNA"/>
</dbReference>
<dbReference type="AlphaFoldDB" id="E0W326"/>
<dbReference type="InterPro" id="IPR004117">
    <property type="entry name" value="7tm6_olfct_rcpt"/>
</dbReference>
<dbReference type="GO" id="GO:0004984">
    <property type="term" value="F:olfactory receptor activity"/>
    <property type="evidence" value="ECO:0007669"/>
    <property type="project" value="InterPro"/>
</dbReference>
<accession>E0W326</accession>
<evidence type="ECO:0000313" key="11">
    <source>
        <dbReference type="EMBL" id="EEB20032.1"/>
    </source>
</evidence>
<evidence type="ECO:0000256" key="2">
    <source>
        <dbReference type="ARBA" id="ARBA00022475"/>
    </source>
</evidence>
<sequence>MVSDSMEKITWNLCISSLFSGSIVKNINLYTHYSTLRYLRLNLHNDSISRNEDDKIYDEKASRRYRAFRTFLYIMVVVFMPIWVVCKYNNVEKVLPIPLRLPINFSSSTMLSYDYEFAIIAICATLGLIFVIELEMAIYSVGVAVYSTNWYLMDIDIQKDIQMVILRSQNPAVFTAGKVIELNVNAFVNKMSSSEMETSIYSSQFKLFQLWGAWPVEIIFLLINLRYTQHFEKIYSGLLFFQLFIGGFLVVINAVQTMTSNKIMLSTLKCNRKVGEGMYDLPWYSLSIELRKDILFIILKSQKPPRISAGKIIELNMETFSEATKNMYRWLAVFRQVGFR</sequence>
<evidence type="ECO:0000313" key="13">
    <source>
        <dbReference type="Proteomes" id="UP000009046"/>
    </source>
</evidence>
<dbReference type="InParanoid" id="E0W326"/>
<dbReference type="HOGENOM" id="CLU_817120_0_0_1"/>
<dbReference type="KEGG" id="phu:Phum_PHUM600520"/>
<dbReference type="EMBL" id="DS235881">
    <property type="protein sequence ID" value="EEB20032.1"/>
    <property type="molecule type" value="Genomic_DNA"/>
</dbReference>
<keyword evidence="4 10" id="KW-0812">Transmembrane</keyword>
<feature type="transmembrane region" description="Helical" evidence="10">
    <location>
        <begin position="234"/>
        <end position="255"/>
    </location>
</feature>
<dbReference type="GO" id="GO:0005549">
    <property type="term" value="F:odorant binding"/>
    <property type="evidence" value="ECO:0007669"/>
    <property type="project" value="InterPro"/>
</dbReference>
<dbReference type="GeneID" id="8236911"/>
<dbReference type="Proteomes" id="UP000009046">
    <property type="component" value="Unassembled WGS sequence"/>
</dbReference>
<dbReference type="VEuPathDB" id="VectorBase:PHUM600520"/>
<dbReference type="PANTHER" id="PTHR21137:SF35">
    <property type="entry name" value="ODORANT RECEPTOR 19A-RELATED"/>
    <property type="match status" value="1"/>
</dbReference>
<comment type="subcellular location">
    <subcellularLocation>
        <location evidence="1 10">Cell membrane</location>
        <topology evidence="1 10">Multi-pass membrane protein</topology>
    </subcellularLocation>
</comment>
<keyword evidence="5 10" id="KW-0552">Olfaction</keyword>
<evidence type="ECO:0000313" key="12">
    <source>
        <dbReference type="EnsemblMetazoa" id="PHUM600520-PA"/>
    </source>
</evidence>